<dbReference type="PANTHER" id="PTHR33360:SF2">
    <property type="entry name" value="TRANSPOSASE FOR INSERTION SEQUENCE ELEMENT IS200"/>
    <property type="match status" value="1"/>
</dbReference>
<gene>
    <name evidence="2" type="primary">orf108</name>
</gene>
<dbReference type="EMBL" id="FN597600">
    <property type="protein sequence ID" value="CBX86874.1"/>
    <property type="molecule type" value="Genomic_DNA"/>
</dbReference>
<dbReference type="InterPro" id="IPR002686">
    <property type="entry name" value="Transposase_17"/>
</dbReference>
<reference evidence="2" key="1">
    <citation type="submission" date="2009-11" db="EMBL/GenBank/DDBJ databases">
        <title>Identification of virulence genes in Photobacterium damselae subsp. damselae by Supression Subtractive hybridization: damselysin toxin is encoded on a large conjugative plasmid.</title>
        <authorList>
            <person name="Rivas A.J."/>
            <person name="Lemos M.L."/>
            <person name="Osorio C.R."/>
        </authorList>
    </citation>
    <scope>NUCLEOTIDE SEQUENCE [LARGE SCALE GENOMIC DNA]</scope>
    <source>
        <strain evidence="2">RM71</strain>
        <plasmid evidence="2">pPHDD1</plasmid>
    </source>
</reference>
<protein>
    <submittedName>
        <fullName evidence="2">Transposase</fullName>
    </submittedName>
</protein>
<dbReference type="AlphaFoldDB" id="E4WLF6"/>
<evidence type="ECO:0000259" key="1">
    <source>
        <dbReference type="SMART" id="SM01321"/>
    </source>
</evidence>
<dbReference type="SMART" id="SM01321">
    <property type="entry name" value="Y1_Tnp"/>
    <property type="match status" value="1"/>
</dbReference>
<feature type="domain" description="Transposase IS200-like" evidence="1">
    <location>
        <begin position="7"/>
        <end position="96"/>
    </location>
</feature>
<dbReference type="GO" id="GO:0006313">
    <property type="term" value="P:DNA transposition"/>
    <property type="evidence" value="ECO:0007669"/>
    <property type="project" value="InterPro"/>
</dbReference>
<accession>E4WLF6</accession>
<proteinExistence type="predicted"/>
<organism evidence="2">
    <name type="scientific">Photobacterium damselae subsp. damselae</name>
    <name type="common">Listonella damsela</name>
    <dbReference type="NCBI Taxonomy" id="85581"/>
    <lineage>
        <taxon>Bacteria</taxon>
        <taxon>Pseudomonadati</taxon>
        <taxon>Pseudomonadota</taxon>
        <taxon>Gammaproteobacteria</taxon>
        <taxon>Vibrionales</taxon>
        <taxon>Vibrionaceae</taxon>
        <taxon>Photobacterium</taxon>
    </lineage>
</organism>
<dbReference type="PANTHER" id="PTHR33360">
    <property type="entry name" value="TRANSPOSASE FOR INSERTION SEQUENCE ELEMENT IS200"/>
    <property type="match status" value="1"/>
</dbReference>
<geneLocation type="plasmid" evidence="2">
    <name>pPHDD1</name>
</geneLocation>
<dbReference type="SUPFAM" id="SSF143422">
    <property type="entry name" value="Transposase IS200-like"/>
    <property type="match status" value="1"/>
</dbReference>
<sequence length="96" mass="11173">MDTLKKSTILVVHLVFTTNYSRRLFTEIMIEQRIENFESDCEKSECVLSEINAEEDHVHILISYSPKWAISVMVNNLKSISPRYADITDHPPYKAK</sequence>
<evidence type="ECO:0000313" key="2">
    <source>
        <dbReference type="EMBL" id="CBX86874.1"/>
    </source>
</evidence>
<keyword evidence="2" id="KW-0614">Plasmid</keyword>
<dbReference type="NCBIfam" id="NF033573">
    <property type="entry name" value="transpos_IS200"/>
    <property type="match status" value="1"/>
</dbReference>
<dbReference type="InterPro" id="IPR036515">
    <property type="entry name" value="Transposase_17_sf"/>
</dbReference>
<dbReference type="GO" id="GO:0004803">
    <property type="term" value="F:transposase activity"/>
    <property type="evidence" value="ECO:0007669"/>
    <property type="project" value="InterPro"/>
</dbReference>
<dbReference type="GO" id="GO:0003677">
    <property type="term" value="F:DNA binding"/>
    <property type="evidence" value="ECO:0007669"/>
    <property type="project" value="InterPro"/>
</dbReference>
<name>E4WLF6_PHODD</name>
<dbReference type="Gene3D" id="3.30.70.1290">
    <property type="entry name" value="Transposase IS200-like"/>
    <property type="match status" value="1"/>
</dbReference>
<dbReference type="Pfam" id="PF01797">
    <property type="entry name" value="Y1_Tnp"/>
    <property type="match status" value="1"/>
</dbReference>